<protein>
    <submittedName>
        <fullName evidence="2">Uncharacterized protein</fullName>
    </submittedName>
</protein>
<organism evidence="2 3">
    <name type="scientific">Polypedilum vanderplanki</name>
    <name type="common">Sleeping chironomid midge</name>
    <dbReference type="NCBI Taxonomy" id="319348"/>
    <lineage>
        <taxon>Eukaryota</taxon>
        <taxon>Metazoa</taxon>
        <taxon>Ecdysozoa</taxon>
        <taxon>Arthropoda</taxon>
        <taxon>Hexapoda</taxon>
        <taxon>Insecta</taxon>
        <taxon>Pterygota</taxon>
        <taxon>Neoptera</taxon>
        <taxon>Endopterygota</taxon>
        <taxon>Diptera</taxon>
        <taxon>Nematocera</taxon>
        <taxon>Chironomoidea</taxon>
        <taxon>Chironomidae</taxon>
        <taxon>Chironominae</taxon>
        <taxon>Polypedilum</taxon>
        <taxon>Polypedilum</taxon>
    </lineage>
</organism>
<keyword evidence="1" id="KW-0472">Membrane</keyword>
<dbReference type="AlphaFoldDB" id="A0A9J6CT87"/>
<evidence type="ECO:0000256" key="1">
    <source>
        <dbReference type="SAM" id="Phobius"/>
    </source>
</evidence>
<feature type="transmembrane region" description="Helical" evidence="1">
    <location>
        <begin position="315"/>
        <end position="339"/>
    </location>
</feature>
<dbReference type="Proteomes" id="UP001107558">
    <property type="component" value="Chromosome 1"/>
</dbReference>
<sequence length="492" mass="56011">MQDYTVDIEDILNENLMPASLMLIEEREQSEWRNLSIKKLDDEFQCITKEKIKDDGSFPTALNSMRYHRKMINEFLCSKFVAEKILEDIQPKKQMFGKRLGEAVPSPEIEYEKNNSLSLDDGQQQINNRPRMLFDEGSYQYKNWLAKTTTLNDIYRTMGISRNFNKPNVIENSDSSNINNRNDQYIDDSNDEEYEEGDVSGFMVQKPLQTPTNGINSFNPNNLNALHAINEKTAGLGNFGNSPLQYPSSISSSLTSSSANFNNDLEGLSKGYQYGPPSAPQQQDYAYGNHHAATFSQGHNGGAMKTINLKDIFEIALTTLAFLSFGMFIVQVIMCISMAKSSDQSMMMPLEMTAEDNEAEAVEMEVRMRRSINDEQFQNKPNPNYDTNVKRINEIARRALRSFEAFVISKHDNGQCLKRFICENNKFSRRTKDLQKFLIPSLGLALSYLSNKLNNNAIISNLDNIQASLIGLGKGNCTRYKCNIKFLNQKRK</sequence>
<gene>
    <name evidence="2" type="ORF">PVAND_014150</name>
</gene>
<name>A0A9J6CT87_POLVA</name>
<reference evidence="2" key="1">
    <citation type="submission" date="2021-03" db="EMBL/GenBank/DDBJ databases">
        <title>Chromosome level genome of the anhydrobiotic midge Polypedilum vanderplanki.</title>
        <authorList>
            <person name="Yoshida Y."/>
            <person name="Kikawada T."/>
            <person name="Gusev O."/>
        </authorList>
    </citation>
    <scope>NUCLEOTIDE SEQUENCE</scope>
    <source>
        <strain evidence="2">NIAS01</strain>
        <tissue evidence="2">Whole body or cell culture</tissue>
    </source>
</reference>
<evidence type="ECO:0000313" key="3">
    <source>
        <dbReference type="Proteomes" id="UP001107558"/>
    </source>
</evidence>
<accession>A0A9J6CT87</accession>
<keyword evidence="3" id="KW-1185">Reference proteome</keyword>
<dbReference type="OrthoDB" id="6597267at2759"/>
<comment type="caution">
    <text evidence="2">The sequence shown here is derived from an EMBL/GenBank/DDBJ whole genome shotgun (WGS) entry which is preliminary data.</text>
</comment>
<keyword evidence="1" id="KW-0812">Transmembrane</keyword>
<keyword evidence="1" id="KW-1133">Transmembrane helix</keyword>
<dbReference type="EMBL" id="JADBJN010000001">
    <property type="protein sequence ID" value="KAG5684942.1"/>
    <property type="molecule type" value="Genomic_DNA"/>
</dbReference>
<proteinExistence type="predicted"/>
<evidence type="ECO:0000313" key="2">
    <source>
        <dbReference type="EMBL" id="KAG5684942.1"/>
    </source>
</evidence>